<proteinExistence type="inferred from homology"/>
<dbReference type="GO" id="GO:0003755">
    <property type="term" value="F:peptidyl-prolyl cis-trans isomerase activity"/>
    <property type="evidence" value="ECO:0007669"/>
    <property type="project" value="UniProtKB-UniRule"/>
</dbReference>
<dbReference type="AlphaFoldDB" id="A0A2M9APZ5"/>
<feature type="chain" id="PRO_5014754068" description="Peptidyl-prolyl cis-trans isomerase" evidence="7">
    <location>
        <begin position="24"/>
        <end position="158"/>
    </location>
</feature>
<evidence type="ECO:0000256" key="7">
    <source>
        <dbReference type="SAM" id="SignalP"/>
    </source>
</evidence>
<comment type="caution">
    <text evidence="9">The sequence shown here is derived from an EMBL/GenBank/DDBJ whole genome shotgun (WGS) entry which is preliminary data.</text>
</comment>
<keyword evidence="3 5" id="KW-0697">Rotamase</keyword>
<organism evidence="9 10">
    <name type="scientific">Hymenobacter chitinivorans DSM 11115</name>
    <dbReference type="NCBI Taxonomy" id="1121954"/>
    <lineage>
        <taxon>Bacteria</taxon>
        <taxon>Pseudomonadati</taxon>
        <taxon>Bacteroidota</taxon>
        <taxon>Cytophagia</taxon>
        <taxon>Cytophagales</taxon>
        <taxon>Hymenobacteraceae</taxon>
        <taxon>Hymenobacter</taxon>
    </lineage>
</organism>
<dbReference type="InterPro" id="IPR046357">
    <property type="entry name" value="PPIase_dom_sf"/>
</dbReference>
<keyword evidence="7" id="KW-0732">Signal</keyword>
<evidence type="ECO:0000256" key="5">
    <source>
        <dbReference type="PROSITE-ProRule" id="PRU00277"/>
    </source>
</evidence>
<evidence type="ECO:0000256" key="6">
    <source>
        <dbReference type="RuleBase" id="RU003915"/>
    </source>
</evidence>
<dbReference type="PANTHER" id="PTHR43811">
    <property type="entry name" value="FKBP-TYPE PEPTIDYL-PROLYL CIS-TRANS ISOMERASE FKPA"/>
    <property type="match status" value="1"/>
</dbReference>
<evidence type="ECO:0000256" key="1">
    <source>
        <dbReference type="ARBA" id="ARBA00000971"/>
    </source>
</evidence>
<protein>
    <recommendedName>
        <fullName evidence="6">Peptidyl-prolyl cis-trans isomerase</fullName>
        <ecNumber evidence="6">5.2.1.8</ecNumber>
    </recommendedName>
</protein>
<evidence type="ECO:0000259" key="8">
    <source>
        <dbReference type="PROSITE" id="PS50059"/>
    </source>
</evidence>
<reference evidence="9 10" key="1">
    <citation type="submission" date="2017-11" db="EMBL/GenBank/DDBJ databases">
        <title>Genomic Encyclopedia of Archaeal and Bacterial Type Strains, Phase II (KMG-II): From Individual Species to Whole Genera.</title>
        <authorList>
            <person name="Goeker M."/>
        </authorList>
    </citation>
    <scope>NUCLEOTIDE SEQUENCE [LARGE SCALE GENOMIC DNA]</scope>
    <source>
        <strain evidence="9 10">DSM 11115</strain>
    </source>
</reference>
<dbReference type="Gene3D" id="3.10.50.40">
    <property type="match status" value="1"/>
</dbReference>
<evidence type="ECO:0000256" key="2">
    <source>
        <dbReference type="ARBA" id="ARBA00006577"/>
    </source>
</evidence>
<sequence length="158" mass="16970">MRSSWLIVASIGVLLSLSSTARAQTTAARPAVLAPDTALSQRTASGVRYTVRQRGTGPTAQVGDRMLVHYTGFLPDGHIFDSSVSQGRPLRLRVGKGEVIPGWDEILLLLPAGSRARVWIPAALAYGPTGVLNPDDDSKYNVPPNTDLVFELEVVKVH</sequence>
<evidence type="ECO:0000313" key="9">
    <source>
        <dbReference type="EMBL" id="PJJ47771.1"/>
    </source>
</evidence>
<dbReference type="SUPFAM" id="SSF54534">
    <property type="entry name" value="FKBP-like"/>
    <property type="match status" value="1"/>
</dbReference>
<dbReference type="Pfam" id="PF00254">
    <property type="entry name" value="FKBP_C"/>
    <property type="match status" value="1"/>
</dbReference>
<evidence type="ECO:0000256" key="3">
    <source>
        <dbReference type="ARBA" id="ARBA00023110"/>
    </source>
</evidence>
<dbReference type="EC" id="5.2.1.8" evidence="6"/>
<gene>
    <name evidence="9" type="ORF">CLV45_4909</name>
</gene>
<dbReference type="PROSITE" id="PS50059">
    <property type="entry name" value="FKBP_PPIASE"/>
    <property type="match status" value="1"/>
</dbReference>
<evidence type="ECO:0000256" key="4">
    <source>
        <dbReference type="ARBA" id="ARBA00023235"/>
    </source>
</evidence>
<comment type="catalytic activity">
    <reaction evidence="1 5 6">
        <text>[protein]-peptidylproline (omega=180) = [protein]-peptidylproline (omega=0)</text>
        <dbReference type="Rhea" id="RHEA:16237"/>
        <dbReference type="Rhea" id="RHEA-COMP:10747"/>
        <dbReference type="Rhea" id="RHEA-COMP:10748"/>
        <dbReference type="ChEBI" id="CHEBI:83833"/>
        <dbReference type="ChEBI" id="CHEBI:83834"/>
        <dbReference type="EC" id="5.2.1.8"/>
    </reaction>
</comment>
<evidence type="ECO:0000313" key="10">
    <source>
        <dbReference type="Proteomes" id="UP000228535"/>
    </source>
</evidence>
<dbReference type="EMBL" id="PGFA01000006">
    <property type="protein sequence ID" value="PJJ47771.1"/>
    <property type="molecule type" value="Genomic_DNA"/>
</dbReference>
<comment type="similarity">
    <text evidence="2 6">Belongs to the FKBP-type PPIase family.</text>
</comment>
<dbReference type="InterPro" id="IPR001179">
    <property type="entry name" value="PPIase_FKBP_dom"/>
</dbReference>
<accession>A0A2M9APZ5</accession>
<name>A0A2M9APZ5_9BACT</name>
<feature type="signal peptide" evidence="7">
    <location>
        <begin position="1"/>
        <end position="23"/>
    </location>
</feature>
<feature type="domain" description="PPIase FKBP-type" evidence="8">
    <location>
        <begin position="63"/>
        <end position="158"/>
    </location>
</feature>
<dbReference type="PANTHER" id="PTHR43811:SF19">
    <property type="entry name" value="39 KDA FK506-BINDING NUCLEAR PROTEIN"/>
    <property type="match status" value="1"/>
</dbReference>
<keyword evidence="10" id="KW-1185">Reference proteome</keyword>
<keyword evidence="4 5" id="KW-0413">Isomerase</keyword>
<dbReference type="Proteomes" id="UP000228535">
    <property type="component" value="Unassembled WGS sequence"/>
</dbReference>